<dbReference type="GO" id="GO:0016616">
    <property type="term" value="F:oxidoreductase activity, acting on the CH-OH group of donors, NAD or NADP as acceptor"/>
    <property type="evidence" value="ECO:0007669"/>
    <property type="project" value="TreeGrafter"/>
</dbReference>
<dbReference type="SUPFAM" id="SSF51735">
    <property type="entry name" value="NAD(P)-binding Rossmann-fold domains"/>
    <property type="match status" value="1"/>
</dbReference>
<dbReference type="CDD" id="cd08958">
    <property type="entry name" value="FR_SDR_e"/>
    <property type="match status" value="1"/>
</dbReference>
<dbReference type="EC" id="1.2.1.44" evidence="6"/>
<evidence type="ECO:0000256" key="6">
    <source>
        <dbReference type="ARBA" id="ARBA00067006"/>
    </source>
</evidence>
<feature type="domain" description="NAD-dependent epimerase/dehydratase" evidence="7">
    <location>
        <begin position="13"/>
        <end position="245"/>
    </location>
</feature>
<dbReference type="FunFam" id="3.40.50.720:FF:000199">
    <property type="entry name" value="Cinnamoyl-CoA reductase 1"/>
    <property type="match status" value="1"/>
</dbReference>
<protein>
    <recommendedName>
        <fullName evidence="6">cinnamoyl-CoA reductase</fullName>
        <ecNumber evidence="6">1.2.1.44</ecNumber>
    </recommendedName>
</protein>
<keyword evidence="3 8" id="KW-0560">Oxidoreductase</keyword>
<dbReference type="Pfam" id="PF01370">
    <property type="entry name" value="Epimerase"/>
    <property type="match status" value="1"/>
</dbReference>
<evidence type="ECO:0000256" key="1">
    <source>
        <dbReference type="ARBA" id="ARBA00004928"/>
    </source>
</evidence>
<sequence>MDCNGVEDTKERVCVTGAGGFIGSWLVKLLLIKGYSVNAAVRNPDDEKYEHLRKLEGAKERLVLVKADILHYESLLSAIYGCQGVFHMACLLTDDPKQVIEPAVKGTENVLEACAEMGVKRVVLTSSIGAVYMNPNRNPDALVHDDCWSDLDYCIQTKNWYCYAKTVAEKEAWEYAKERNLDLVVVNPSLVLGPLLQSAMNASTAHIMKYLTGSAKTYANLTQAYVDVRDVAKAHILVYETPSASGRYLCAETNLHRGDLVDMLAKMFPHYPLPTKCSDEKNPRKKAYKFSNQKLKNLGLSFTPIKSSLADTVISLQEKGFLH</sequence>
<dbReference type="SMR" id="G3EKI9"/>
<accession>G3EKI9</accession>
<gene>
    <name evidence="8" type="primary">CCR</name>
</gene>
<dbReference type="InterPro" id="IPR050425">
    <property type="entry name" value="NAD(P)_dehydrat-like"/>
</dbReference>
<dbReference type="InterPro" id="IPR036291">
    <property type="entry name" value="NAD(P)-bd_dom_sf"/>
</dbReference>
<evidence type="ECO:0000259" key="7">
    <source>
        <dbReference type="Pfam" id="PF01370"/>
    </source>
</evidence>
<dbReference type="PANTHER" id="PTHR10366:SF404">
    <property type="entry name" value="CINNAMOYL-COA REDUCTASE 1"/>
    <property type="match status" value="1"/>
</dbReference>
<dbReference type="GO" id="GO:0016621">
    <property type="term" value="F:cinnamoyl-CoA reductase activity"/>
    <property type="evidence" value="ECO:0007669"/>
    <property type="project" value="UniProtKB-EC"/>
</dbReference>
<evidence type="ECO:0000313" key="8">
    <source>
        <dbReference type="EMBL" id="AEO13438.1"/>
    </source>
</evidence>
<dbReference type="PANTHER" id="PTHR10366">
    <property type="entry name" value="NAD DEPENDENT EPIMERASE/DEHYDRATASE"/>
    <property type="match status" value="1"/>
</dbReference>
<evidence type="ECO:0000256" key="3">
    <source>
        <dbReference type="ARBA" id="ARBA00023002"/>
    </source>
</evidence>
<evidence type="ECO:0000256" key="2">
    <source>
        <dbReference type="ARBA" id="ARBA00022857"/>
    </source>
</evidence>
<dbReference type="OMA" id="KPECTGQ"/>
<name>G3EKI9_GINBI</name>
<keyword evidence="2" id="KW-0521">NADP</keyword>
<evidence type="ECO:0000256" key="5">
    <source>
        <dbReference type="ARBA" id="ARBA00023445"/>
    </source>
</evidence>
<organism evidence="8">
    <name type="scientific">Ginkgo biloba</name>
    <name type="common">Ginkgo</name>
    <name type="synonym">Maidenhair tree</name>
    <dbReference type="NCBI Taxonomy" id="3311"/>
    <lineage>
        <taxon>Eukaryota</taxon>
        <taxon>Viridiplantae</taxon>
        <taxon>Streptophyta</taxon>
        <taxon>Embryophyta</taxon>
        <taxon>Tracheophyta</taxon>
        <taxon>Spermatophyta</taxon>
        <taxon>Ginkgoidae</taxon>
        <taxon>Ginkgoales</taxon>
        <taxon>Ginkgoaceae</taxon>
        <taxon>Ginkgo</taxon>
    </lineage>
</organism>
<dbReference type="InterPro" id="IPR001509">
    <property type="entry name" value="Epimerase_deHydtase"/>
</dbReference>
<dbReference type="EMBL" id="HQ901358">
    <property type="protein sequence ID" value="AEO13438.1"/>
    <property type="molecule type" value="mRNA"/>
</dbReference>
<reference evidence="8" key="1">
    <citation type="submission" date="2011-01" db="EMBL/GenBank/DDBJ databases">
        <title>Transcriptional regulation of the CCR gene from Ginkgo biloba in response to plant developmental stage and environmental stress.</title>
        <authorList>
            <person name="Cheng H."/>
            <person name="Li L."/>
            <person name="Cheng S."/>
            <person name="Wang Y."/>
            <person name="Jiang D."/>
            <person name="Yuan H."/>
        </authorList>
    </citation>
    <scope>NUCLEOTIDE SEQUENCE</scope>
</reference>
<keyword evidence="4" id="KW-1015">Disulfide bond</keyword>
<proteinExistence type="evidence at transcript level"/>
<dbReference type="Gene3D" id="3.40.50.720">
    <property type="entry name" value="NAD(P)-binding Rossmann-like Domain"/>
    <property type="match status" value="1"/>
</dbReference>
<comment type="pathway">
    <text evidence="1">Aromatic compound metabolism; phenylpropanoid biosynthesis.</text>
</comment>
<evidence type="ECO:0000256" key="4">
    <source>
        <dbReference type="ARBA" id="ARBA00023157"/>
    </source>
</evidence>
<comment type="similarity">
    <text evidence="5">Belongs to the NAD(P)-dependent epimerase/dehydratase family. Dihydroflavonol-4-reductase subfamily.</text>
</comment>
<dbReference type="AlphaFoldDB" id="G3EKI9"/>